<reference evidence="1 2" key="1">
    <citation type="submission" date="2019-02" db="EMBL/GenBank/DDBJ databases">
        <title>Polymorphobacter sp. isolated from the lake at the Tibet of China.</title>
        <authorList>
            <person name="Li A."/>
        </authorList>
    </citation>
    <scope>NUCLEOTIDE SEQUENCE [LARGE SCALE GENOMIC DNA]</scope>
    <source>
        <strain evidence="1 2">DJ1R-1</strain>
    </source>
</reference>
<dbReference type="EMBL" id="SIHO01000003">
    <property type="protein sequence ID" value="TFU01474.1"/>
    <property type="molecule type" value="Genomic_DNA"/>
</dbReference>
<sequence>MPTLDPARPAAALEAGGDTARLLIAGRPPAKLAEPDEVHFERIVRLAWPGQVGPVTADPTRLPFVEAMFDRVLLTSQLPRARARTDLRELWRIMAPAALALLAIKARRWWQPVGWTQPDLAQALDDAMFVTHDWRVATLPKRWHLVLVGKADGLRPAAVQATTVTAPVAATNLGRAAHQGEDGQ</sequence>
<gene>
    <name evidence="1" type="ORF">EUV02_14475</name>
</gene>
<dbReference type="Proteomes" id="UP000297737">
    <property type="component" value="Unassembled WGS sequence"/>
</dbReference>
<name>A0A4Y9EL79_9SPHN</name>
<dbReference type="SUPFAM" id="SSF53335">
    <property type="entry name" value="S-adenosyl-L-methionine-dependent methyltransferases"/>
    <property type="match status" value="1"/>
</dbReference>
<dbReference type="AlphaFoldDB" id="A0A4Y9EL79"/>
<evidence type="ECO:0000313" key="2">
    <source>
        <dbReference type="Proteomes" id="UP000297737"/>
    </source>
</evidence>
<comment type="caution">
    <text evidence="1">The sequence shown here is derived from an EMBL/GenBank/DDBJ whole genome shotgun (WGS) entry which is preliminary data.</text>
</comment>
<dbReference type="OrthoDB" id="9800231at2"/>
<accession>A0A4Y9EL79</accession>
<protein>
    <submittedName>
        <fullName evidence="1">Uncharacterized protein</fullName>
    </submittedName>
</protein>
<evidence type="ECO:0000313" key="1">
    <source>
        <dbReference type="EMBL" id="TFU01474.1"/>
    </source>
</evidence>
<keyword evidence="2" id="KW-1185">Reference proteome</keyword>
<dbReference type="RefSeq" id="WP_135246978.1">
    <property type="nucleotide sequence ID" value="NZ_SIHO01000003.1"/>
</dbReference>
<proteinExistence type="predicted"/>
<organism evidence="1 2">
    <name type="scientific">Glacieibacterium arshaanense</name>
    <dbReference type="NCBI Taxonomy" id="2511025"/>
    <lineage>
        <taxon>Bacteria</taxon>
        <taxon>Pseudomonadati</taxon>
        <taxon>Pseudomonadota</taxon>
        <taxon>Alphaproteobacteria</taxon>
        <taxon>Sphingomonadales</taxon>
        <taxon>Sphingosinicellaceae</taxon>
        <taxon>Glacieibacterium</taxon>
    </lineage>
</organism>
<dbReference type="Gene3D" id="3.40.50.150">
    <property type="entry name" value="Vaccinia Virus protein VP39"/>
    <property type="match status" value="1"/>
</dbReference>
<dbReference type="InterPro" id="IPR029063">
    <property type="entry name" value="SAM-dependent_MTases_sf"/>
</dbReference>